<dbReference type="Proteomes" id="UP000807469">
    <property type="component" value="Unassembled WGS sequence"/>
</dbReference>
<name>A0A9P5YV74_9AGAR</name>
<evidence type="ECO:0000313" key="2">
    <source>
        <dbReference type="EMBL" id="KAF9474496.1"/>
    </source>
</evidence>
<evidence type="ECO:0000313" key="3">
    <source>
        <dbReference type="Proteomes" id="UP000807469"/>
    </source>
</evidence>
<feature type="region of interest" description="Disordered" evidence="1">
    <location>
        <begin position="1"/>
        <end position="51"/>
    </location>
</feature>
<comment type="caution">
    <text evidence="2">The sequence shown here is derived from an EMBL/GenBank/DDBJ whole genome shotgun (WGS) entry which is preliminary data.</text>
</comment>
<organism evidence="2 3">
    <name type="scientific">Pholiota conissans</name>
    <dbReference type="NCBI Taxonomy" id="109636"/>
    <lineage>
        <taxon>Eukaryota</taxon>
        <taxon>Fungi</taxon>
        <taxon>Dikarya</taxon>
        <taxon>Basidiomycota</taxon>
        <taxon>Agaricomycotina</taxon>
        <taxon>Agaricomycetes</taxon>
        <taxon>Agaricomycetidae</taxon>
        <taxon>Agaricales</taxon>
        <taxon>Agaricineae</taxon>
        <taxon>Strophariaceae</taxon>
        <taxon>Pholiota</taxon>
    </lineage>
</organism>
<dbReference type="EMBL" id="MU155376">
    <property type="protein sequence ID" value="KAF9474496.1"/>
    <property type="molecule type" value="Genomic_DNA"/>
</dbReference>
<gene>
    <name evidence="2" type="ORF">BDN70DRAFT_884752</name>
</gene>
<accession>A0A9P5YV74</accession>
<dbReference type="OrthoDB" id="3050204at2759"/>
<reference evidence="2" key="1">
    <citation type="submission" date="2020-11" db="EMBL/GenBank/DDBJ databases">
        <authorList>
            <consortium name="DOE Joint Genome Institute"/>
            <person name="Ahrendt S."/>
            <person name="Riley R."/>
            <person name="Andreopoulos W."/>
            <person name="Labutti K."/>
            <person name="Pangilinan J."/>
            <person name="Ruiz-Duenas F.J."/>
            <person name="Barrasa J.M."/>
            <person name="Sanchez-Garcia M."/>
            <person name="Camarero S."/>
            <person name="Miyauchi S."/>
            <person name="Serrano A."/>
            <person name="Linde D."/>
            <person name="Babiker R."/>
            <person name="Drula E."/>
            <person name="Ayuso-Fernandez I."/>
            <person name="Pacheco R."/>
            <person name="Padilla G."/>
            <person name="Ferreira P."/>
            <person name="Barriuso J."/>
            <person name="Kellner H."/>
            <person name="Castanera R."/>
            <person name="Alfaro M."/>
            <person name="Ramirez L."/>
            <person name="Pisabarro A.G."/>
            <person name="Kuo A."/>
            <person name="Tritt A."/>
            <person name="Lipzen A."/>
            <person name="He G."/>
            <person name="Yan M."/>
            <person name="Ng V."/>
            <person name="Cullen D."/>
            <person name="Martin F."/>
            <person name="Rosso M.-N."/>
            <person name="Henrissat B."/>
            <person name="Hibbett D."/>
            <person name="Martinez A.T."/>
            <person name="Grigoriev I.V."/>
        </authorList>
    </citation>
    <scope>NUCLEOTIDE SEQUENCE</scope>
    <source>
        <strain evidence="2">CIRM-BRFM 674</strain>
    </source>
</reference>
<feature type="compositionally biased region" description="Low complexity" evidence="1">
    <location>
        <begin position="13"/>
        <end position="51"/>
    </location>
</feature>
<dbReference type="AlphaFoldDB" id="A0A9P5YV74"/>
<proteinExistence type="predicted"/>
<keyword evidence="3" id="KW-1185">Reference proteome</keyword>
<evidence type="ECO:0000256" key="1">
    <source>
        <dbReference type="SAM" id="MobiDB-lite"/>
    </source>
</evidence>
<sequence length="133" mass="14507">MSALNAADYRAISSPSPSEVSSLTSISSMPTPTTPNTTPNSSPSPSTSDTTGLVSFLAEVDEWLLRINERVAELETRHRKHLSMDNGWLAGMKIDLSAPGRRGDKILKTKASDDYVIYRGAQRMNKIESPAQK</sequence>
<protein>
    <submittedName>
        <fullName evidence="2">Uncharacterized protein</fullName>
    </submittedName>
</protein>